<dbReference type="GeneID" id="91091317"/>
<sequence>MSRPRDIDIFLSSYQGQRSNPSAVNNYLFYTNQIPCQPDGQKYDEWMKSSERDFIELEMNHGFVQWFFPIRERGVNPLAQPLEVHEIEEMKDNPDILNRLLRSYKMMLGFYGIDFNNGKLSLSNDHKERLQNLRDHSHNLLRITRILKHLSEFPALQPHASTLVLFFTAIHSEGLLSFQEGTMRGQSLDQWWSNCFRNEDERNAVRKIVRSRGGYGEKVWGWDKFDEWYENRSVSSRGYKGEGFKSERLSMARLLRKNKHDAEEKDTERAESIAGSDRTKTFKPQVNWNKKDEGSL</sequence>
<dbReference type="GO" id="GO:0140625">
    <property type="term" value="F:opioid growth factor receptor activity"/>
    <property type="evidence" value="ECO:0007669"/>
    <property type="project" value="InterPro"/>
</dbReference>
<feature type="domain" description="Opioid growth factor receptor (OGFr) conserved" evidence="3">
    <location>
        <begin position="21"/>
        <end position="211"/>
    </location>
</feature>
<dbReference type="Proteomes" id="UP001355207">
    <property type="component" value="Chromosome 1"/>
</dbReference>
<reference evidence="4 5" key="1">
    <citation type="submission" date="2024-01" db="EMBL/GenBank/DDBJ databases">
        <title>Comparative genomics of Cryptococcus and Kwoniella reveals pathogenesis evolution and contrasting modes of karyotype evolution via chromosome fusion or intercentromeric recombination.</title>
        <authorList>
            <person name="Coelho M.A."/>
            <person name="David-Palma M."/>
            <person name="Shea T."/>
            <person name="Bowers K."/>
            <person name="McGinley-Smith S."/>
            <person name="Mohammad A.W."/>
            <person name="Gnirke A."/>
            <person name="Yurkov A.M."/>
            <person name="Nowrousian M."/>
            <person name="Sun S."/>
            <person name="Cuomo C.A."/>
            <person name="Heitman J."/>
        </authorList>
    </citation>
    <scope>NUCLEOTIDE SEQUENCE [LARGE SCALE GENOMIC DNA]</scope>
    <source>
        <strain evidence="4 5">CBS 6074</strain>
    </source>
</reference>
<dbReference type="InterPro" id="IPR006757">
    <property type="entry name" value="OGF_rcpt"/>
</dbReference>
<dbReference type="GO" id="GO:0016020">
    <property type="term" value="C:membrane"/>
    <property type="evidence" value="ECO:0007669"/>
    <property type="project" value="InterPro"/>
</dbReference>
<dbReference type="RefSeq" id="XP_066072542.1">
    <property type="nucleotide sequence ID" value="XM_066216445.1"/>
</dbReference>
<evidence type="ECO:0000313" key="4">
    <source>
        <dbReference type="EMBL" id="WWC85779.1"/>
    </source>
</evidence>
<proteinExistence type="inferred from homology"/>
<protein>
    <recommendedName>
        <fullName evidence="3">Opioid growth factor receptor (OGFr) conserved domain-containing protein</fullName>
    </recommendedName>
</protein>
<organism evidence="4 5">
    <name type="scientific">Kwoniella dendrophila CBS 6074</name>
    <dbReference type="NCBI Taxonomy" id="1295534"/>
    <lineage>
        <taxon>Eukaryota</taxon>
        <taxon>Fungi</taxon>
        <taxon>Dikarya</taxon>
        <taxon>Basidiomycota</taxon>
        <taxon>Agaricomycotina</taxon>
        <taxon>Tremellomycetes</taxon>
        <taxon>Tremellales</taxon>
        <taxon>Cryptococcaceae</taxon>
        <taxon>Kwoniella</taxon>
    </lineage>
</organism>
<dbReference type="PANTHER" id="PTHR14015">
    <property type="entry name" value="OPIOID GROWTH FACTOR RECEPTOR OGFR ZETA-TYPE OPIOID RECEPTOR"/>
    <property type="match status" value="1"/>
</dbReference>
<keyword evidence="5" id="KW-1185">Reference proteome</keyword>
<evidence type="ECO:0000256" key="2">
    <source>
        <dbReference type="SAM" id="MobiDB-lite"/>
    </source>
</evidence>
<dbReference type="PANTHER" id="PTHR14015:SF2">
    <property type="entry name" value="OPIOID GROWTH FACTOR RECEPTOR (OGFR) CONSERVED DOMAIN-CONTAINING PROTEIN"/>
    <property type="match status" value="1"/>
</dbReference>
<evidence type="ECO:0000313" key="5">
    <source>
        <dbReference type="Proteomes" id="UP001355207"/>
    </source>
</evidence>
<accession>A0AAX4JLX8</accession>
<gene>
    <name evidence="4" type="ORF">L201_000645</name>
</gene>
<feature type="region of interest" description="Disordered" evidence="2">
    <location>
        <begin position="256"/>
        <end position="296"/>
    </location>
</feature>
<name>A0AAX4JLX8_9TREE</name>
<dbReference type="Pfam" id="PF04664">
    <property type="entry name" value="OGFr_N"/>
    <property type="match status" value="1"/>
</dbReference>
<dbReference type="InterPro" id="IPR039574">
    <property type="entry name" value="OGFr"/>
</dbReference>
<evidence type="ECO:0000259" key="3">
    <source>
        <dbReference type="Pfam" id="PF04664"/>
    </source>
</evidence>
<feature type="compositionally biased region" description="Basic and acidic residues" evidence="2">
    <location>
        <begin position="260"/>
        <end position="271"/>
    </location>
</feature>
<evidence type="ECO:0000256" key="1">
    <source>
        <dbReference type="ARBA" id="ARBA00010365"/>
    </source>
</evidence>
<comment type="similarity">
    <text evidence="1">Belongs to the opioid growth factor receptor family.</text>
</comment>
<dbReference type="AlphaFoldDB" id="A0AAX4JLX8"/>
<dbReference type="EMBL" id="CP144098">
    <property type="protein sequence ID" value="WWC85779.1"/>
    <property type="molecule type" value="Genomic_DNA"/>
</dbReference>